<organism evidence="2 3">
    <name type="scientific">Aspergillus phoenicis ATCC 13157</name>
    <dbReference type="NCBI Taxonomy" id="1353007"/>
    <lineage>
        <taxon>Eukaryota</taxon>
        <taxon>Fungi</taxon>
        <taxon>Dikarya</taxon>
        <taxon>Ascomycota</taxon>
        <taxon>Pezizomycotina</taxon>
        <taxon>Eurotiomycetes</taxon>
        <taxon>Eurotiomycetidae</taxon>
        <taxon>Eurotiales</taxon>
        <taxon>Aspergillaceae</taxon>
        <taxon>Aspergillus</taxon>
    </lineage>
</organism>
<reference evidence="2 3" key="1">
    <citation type="submission" date="2018-07" db="EMBL/GenBank/DDBJ databases">
        <title>Section-level genome sequencing of Aspergillus section Nigri to investigate inter- and intra-species variation.</title>
        <authorList>
            <consortium name="DOE Joint Genome Institute"/>
            <person name="Vesth T.C."/>
            <person name="Nybo J.L."/>
            <person name="Theobald S."/>
            <person name="Frisvad J.C."/>
            <person name="Larsen T.O."/>
            <person name="Nielsen K.F."/>
            <person name="Hoof J.B."/>
            <person name="Brandl J."/>
            <person name="Salamov A."/>
            <person name="Riley R."/>
            <person name="Gladden J.M."/>
            <person name="Phatale P."/>
            <person name="Nielsen M.T."/>
            <person name="Lyhne E.K."/>
            <person name="Kogle M.E."/>
            <person name="Strasser K."/>
            <person name="McDonnell E."/>
            <person name="Barry K."/>
            <person name="Clum A."/>
            <person name="Chen C."/>
            <person name="Nolan M."/>
            <person name="Sandor L."/>
            <person name="Kuo A."/>
            <person name="Lipzen A."/>
            <person name="Hainaut M."/>
            <person name="Drula E."/>
            <person name="Tsang A."/>
            <person name="Magnuson J.K."/>
            <person name="Henrissat B."/>
            <person name="Wiebenga A."/>
            <person name="Simmons B.A."/>
            <person name="Makela M.R."/>
            <person name="De vries R.P."/>
            <person name="Grigoriev I.V."/>
            <person name="Mortensen U.H."/>
            <person name="Baker S.E."/>
            <person name="Andersen M.R."/>
        </authorList>
    </citation>
    <scope>NUCLEOTIDE SEQUENCE [LARGE SCALE GENOMIC DNA]</scope>
    <source>
        <strain evidence="2 3">ATCC 13157</strain>
    </source>
</reference>
<evidence type="ECO:0000256" key="1">
    <source>
        <dbReference type="SAM" id="Phobius"/>
    </source>
</evidence>
<keyword evidence="3" id="KW-1185">Reference proteome</keyword>
<evidence type="ECO:0000313" key="3">
    <source>
        <dbReference type="Proteomes" id="UP000254937"/>
    </source>
</evidence>
<feature type="transmembrane region" description="Helical" evidence="1">
    <location>
        <begin position="48"/>
        <end position="69"/>
    </location>
</feature>
<protein>
    <submittedName>
        <fullName evidence="2">Uncharacterized protein</fullName>
    </submittedName>
</protein>
<accession>A0A370PXT9</accession>
<keyword evidence="1" id="KW-0472">Membrane</keyword>
<dbReference type="Proteomes" id="UP000254937">
    <property type="component" value="Unassembled WGS sequence"/>
</dbReference>
<proteinExistence type="predicted"/>
<evidence type="ECO:0000313" key="2">
    <source>
        <dbReference type="EMBL" id="RDK47000.1"/>
    </source>
</evidence>
<dbReference type="EMBL" id="KZ851845">
    <property type="protein sequence ID" value="RDK47000.1"/>
    <property type="molecule type" value="Genomic_DNA"/>
</dbReference>
<keyword evidence="1" id="KW-0812">Transmembrane</keyword>
<name>A0A370PXT9_ASPPH</name>
<keyword evidence="1" id="KW-1133">Transmembrane helix</keyword>
<gene>
    <name evidence="2" type="ORF">M752DRAFT_68243</name>
</gene>
<dbReference type="AlphaFoldDB" id="A0A370PXT9"/>
<sequence>MSHRIYENTMLPKTVVFSRSGRGPVGHTSPRTASTACRQATKILDLPLLFPLLLPTGVKVTDFIFWIHLPS</sequence>